<organism evidence="1 2">
    <name type="scientific">Trifolium pratense</name>
    <name type="common">Red clover</name>
    <dbReference type="NCBI Taxonomy" id="57577"/>
    <lineage>
        <taxon>Eukaryota</taxon>
        <taxon>Viridiplantae</taxon>
        <taxon>Streptophyta</taxon>
        <taxon>Embryophyta</taxon>
        <taxon>Tracheophyta</taxon>
        <taxon>Spermatophyta</taxon>
        <taxon>Magnoliopsida</taxon>
        <taxon>eudicotyledons</taxon>
        <taxon>Gunneridae</taxon>
        <taxon>Pentapetalae</taxon>
        <taxon>rosids</taxon>
        <taxon>fabids</taxon>
        <taxon>Fabales</taxon>
        <taxon>Fabaceae</taxon>
        <taxon>Papilionoideae</taxon>
        <taxon>50 kb inversion clade</taxon>
        <taxon>NPAAA clade</taxon>
        <taxon>Hologalegina</taxon>
        <taxon>IRL clade</taxon>
        <taxon>Trifolieae</taxon>
        <taxon>Trifolium</taxon>
    </lineage>
</organism>
<dbReference type="Proteomes" id="UP000236291">
    <property type="component" value="Unassembled WGS sequence"/>
</dbReference>
<reference evidence="1 2" key="2">
    <citation type="journal article" date="2017" name="Front. Plant Sci.">
        <title>Gene Classification and Mining of Molecular Markers Useful in Red Clover (Trifolium pratense) Breeding.</title>
        <authorList>
            <person name="Istvanek J."/>
            <person name="Dluhosova J."/>
            <person name="Dluhos P."/>
            <person name="Patkova L."/>
            <person name="Nedelnik J."/>
            <person name="Repkova J."/>
        </authorList>
    </citation>
    <scope>NUCLEOTIDE SEQUENCE [LARGE SCALE GENOMIC DNA]</scope>
    <source>
        <strain evidence="2">cv. Tatra</strain>
        <tissue evidence="1">Young leaves</tissue>
    </source>
</reference>
<proteinExistence type="predicted"/>
<gene>
    <name evidence="1" type="ORF">L195_g052286</name>
</gene>
<dbReference type="EMBL" id="ASHM01084459">
    <property type="protein sequence ID" value="PNX61112.1"/>
    <property type="molecule type" value="Genomic_DNA"/>
</dbReference>
<evidence type="ECO:0000313" key="2">
    <source>
        <dbReference type="Proteomes" id="UP000236291"/>
    </source>
</evidence>
<protein>
    <submittedName>
        <fullName evidence="1">Uncharacterized protein</fullName>
    </submittedName>
</protein>
<reference evidence="1 2" key="1">
    <citation type="journal article" date="2014" name="Am. J. Bot.">
        <title>Genome assembly and annotation for red clover (Trifolium pratense; Fabaceae).</title>
        <authorList>
            <person name="Istvanek J."/>
            <person name="Jaros M."/>
            <person name="Krenek A."/>
            <person name="Repkova J."/>
        </authorList>
    </citation>
    <scope>NUCLEOTIDE SEQUENCE [LARGE SCALE GENOMIC DNA]</scope>
    <source>
        <strain evidence="2">cv. Tatra</strain>
        <tissue evidence="1">Young leaves</tissue>
    </source>
</reference>
<accession>A0A2K3K4C2</accession>
<evidence type="ECO:0000313" key="1">
    <source>
        <dbReference type="EMBL" id="PNX61112.1"/>
    </source>
</evidence>
<name>A0A2K3K4C2_TRIPR</name>
<dbReference type="AlphaFoldDB" id="A0A2K3K4C2"/>
<comment type="caution">
    <text evidence="1">The sequence shown here is derived from an EMBL/GenBank/DDBJ whole genome shotgun (WGS) entry which is preliminary data.</text>
</comment>
<sequence>MSNLAYVWVSVSSPPPDSEMPFHRDFRKLQSVASPTKWFSAASFGVADAQPNTCLTYEYDN</sequence>